<evidence type="ECO:0000313" key="2">
    <source>
        <dbReference type="Proteomes" id="UP000012062"/>
    </source>
</evidence>
<dbReference type="AlphaFoldDB" id="M5ELM7"/>
<name>M5ELM7_9HYPH</name>
<dbReference type="InterPro" id="IPR036052">
    <property type="entry name" value="TrpB-like_PALP_sf"/>
</dbReference>
<comment type="caution">
    <text evidence="1">The sequence shown here is derived from an EMBL/GenBank/DDBJ whole genome shotgun (WGS) entry which is preliminary data.</text>
</comment>
<dbReference type="eggNOG" id="COG1171">
    <property type="taxonomic scope" value="Bacteria"/>
</dbReference>
<organism evidence="1 2">
    <name type="scientific">Mesorhizobium metallidurans STM 2683</name>
    <dbReference type="NCBI Taxonomy" id="1297569"/>
    <lineage>
        <taxon>Bacteria</taxon>
        <taxon>Pseudomonadati</taxon>
        <taxon>Pseudomonadota</taxon>
        <taxon>Alphaproteobacteria</taxon>
        <taxon>Hyphomicrobiales</taxon>
        <taxon>Phyllobacteriaceae</taxon>
        <taxon>Mesorhizobium</taxon>
    </lineage>
</organism>
<dbReference type="Gene3D" id="3.40.50.1100">
    <property type="match status" value="1"/>
</dbReference>
<accession>M5ELM7</accession>
<proteinExistence type="predicted"/>
<gene>
    <name evidence="1" type="ORF">MESS2_1480149</name>
</gene>
<evidence type="ECO:0000313" key="1">
    <source>
        <dbReference type="EMBL" id="CCV05103.1"/>
    </source>
</evidence>
<evidence type="ECO:0008006" key="3">
    <source>
        <dbReference type="Google" id="ProtNLM"/>
    </source>
</evidence>
<dbReference type="STRING" id="1297569.MESS2_1480149"/>
<dbReference type="EMBL" id="CAUM01000055">
    <property type="protein sequence ID" value="CCV05103.1"/>
    <property type="molecule type" value="Genomic_DNA"/>
</dbReference>
<keyword evidence="2" id="KW-1185">Reference proteome</keyword>
<dbReference type="SUPFAM" id="SSF53686">
    <property type="entry name" value="Tryptophan synthase beta subunit-like PLP-dependent enzymes"/>
    <property type="match status" value="1"/>
</dbReference>
<reference evidence="1 2" key="1">
    <citation type="submission" date="2013-02" db="EMBL/GenBank/DDBJ databases">
        <authorList>
            <person name="Genoscope - CEA"/>
        </authorList>
    </citation>
    <scope>NUCLEOTIDE SEQUENCE [LARGE SCALE GENOMIC DNA]</scope>
    <source>
        <strain evidence="1 2">STM 2683</strain>
    </source>
</reference>
<sequence>MFPIAEAFVERSILVSDDDIIAAQAALWDRVRIISEPGGAAAFAALLSGRYVPSAGERIAVLVCGANTNPAKF</sequence>
<protein>
    <recommendedName>
        <fullName evidence="3">Threonine ammonia-lyase</fullName>
    </recommendedName>
</protein>
<dbReference type="Proteomes" id="UP000012062">
    <property type="component" value="Unassembled WGS sequence"/>
</dbReference>